<dbReference type="PANTHER" id="PTHR36121:SF1">
    <property type="entry name" value="PROTEIN SXY"/>
    <property type="match status" value="1"/>
</dbReference>
<name>A0A382GSW2_9ZZZZ</name>
<protein>
    <recommendedName>
        <fullName evidence="1">TfoX N-terminal domain-containing protein</fullName>
    </recommendedName>
</protein>
<evidence type="ECO:0000259" key="1">
    <source>
        <dbReference type="Pfam" id="PF04993"/>
    </source>
</evidence>
<accession>A0A382GSW2</accession>
<sequence>MVLVSRKFRPSLVEGAGRANHCFQIEQADVTESFVVFCLDVLSVVGPVRARGMFGGHGIYLGEVMFALVANDVLYLKVDKETCSAFHEAESEPFVYHGKQGKPVTMSYWEMPLEGFESPEQAKHWAGLAINAAQRAKR</sequence>
<dbReference type="PANTHER" id="PTHR36121">
    <property type="entry name" value="PROTEIN SXY"/>
    <property type="match status" value="1"/>
</dbReference>
<reference evidence="2" key="1">
    <citation type="submission" date="2018-05" db="EMBL/GenBank/DDBJ databases">
        <authorList>
            <person name="Lanie J.A."/>
            <person name="Ng W.-L."/>
            <person name="Kazmierczak K.M."/>
            <person name="Andrzejewski T.M."/>
            <person name="Davidsen T.M."/>
            <person name="Wayne K.J."/>
            <person name="Tettelin H."/>
            <person name="Glass J.I."/>
            <person name="Rusch D."/>
            <person name="Podicherti R."/>
            <person name="Tsui H.-C.T."/>
            <person name="Winkler M.E."/>
        </authorList>
    </citation>
    <scope>NUCLEOTIDE SEQUENCE</scope>
</reference>
<evidence type="ECO:0000313" key="2">
    <source>
        <dbReference type="EMBL" id="SVB77945.1"/>
    </source>
</evidence>
<dbReference type="InterPro" id="IPR047525">
    <property type="entry name" value="TfoX-like"/>
</dbReference>
<gene>
    <name evidence="2" type="ORF">METZ01_LOCUS230799</name>
</gene>
<dbReference type="SUPFAM" id="SSF159894">
    <property type="entry name" value="YgaC/TfoX-N like"/>
    <property type="match status" value="1"/>
</dbReference>
<proteinExistence type="predicted"/>
<organism evidence="2">
    <name type="scientific">marine metagenome</name>
    <dbReference type="NCBI Taxonomy" id="408172"/>
    <lineage>
        <taxon>unclassified sequences</taxon>
        <taxon>metagenomes</taxon>
        <taxon>ecological metagenomes</taxon>
    </lineage>
</organism>
<feature type="domain" description="TfoX N-terminal" evidence="1">
    <location>
        <begin position="41"/>
        <end position="133"/>
    </location>
</feature>
<dbReference type="EMBL" id="UINC01057121">
    <property type="protein sequence ID" value="SVB77945.1"/>
    <property type="molecule type" value="Genomic_DNA"/>
</dbReference>
<dbReference type="AlphaFoldDB" id="A0A382GSW2"/>
<dbReference type="Pfam" id="PF04993">
    <property type="entry name" value="TfoX_N"/>
    <property type="match status" value="1"/>
</dbReference>
<dbReference type="InterPro" id="IPR007076">
    <property type="entry name" value="TfoX_N"/>
</dbReference>
<dbReference type="Gene3D" id="3.30.1460.30">
    <property type="entry name" value="YgaC/TfoX-N like chaperone"/>
    <property type="match status" value="1"/>
</dbReference>